<dbReference type="Proteomes" id="UP000238071">
    <property type="component" value="Unassembled WGS sequence"/>
</dbReference>
<feature type="chain" id="PRO_5015702618" evidence="1">
    <location>
        <begin position="23"/>
        <end position="170"/>
    </location>
</feature>
<reference evidence="2 3" key="1">
    <citation type="submission" date="2018-02" db="EMBL/GenBank/DDBJ databases">
        <title>Subsurface microbial communities from deep shales in Ohio and West Virginia, USA.</title>
        <authorList>
            <person name="Wrighton K."/>
        </authorList>
    </citation>
    <scope>NUCLEOTIDE SEQUENCE [LARGE SCALE GENOMIC DNA]</scope>
    <source>
        <strain evidence="2 3">OWC-G53F</strain>
    </source>
</reference>
<dbReference type="InterPro" id="IPR021851">
    <property type="entry name" value="DUF3455"/>
</dbReference>
<dbReference type="EMBL" id="PTIY01000006">
    <property type="protein sequence ID" value="PPK71798.1"/>
    <property type="molecule type" value="Genomic_DNA"/>
</dbReference>
<accession>A0A2S6H2U3</accession>
<evidence type="ECO:0000313" key="3">
    <source>
        <dbReference type="Proteomes" id="UP000238071"/>
    </source>
</evidence>
<proteinExistence type="predicted"/>
<protein>
    <submittedName>
        <fullName evidence="2">Uncharacterized protein DUF3455</fullName>
    </submittedName>
</protein>
<keyword evidence="1" id="KW-0732">Signal</keyword>
<sequence>MVNVMIKKILILSVMLQGAVHAEVSTPEQIKAPAGYSPVLTAHAKGDQIYQCALNKGEYAWETQAPDAKLFDAKGNIVGNHSAGPLWEYKEGSRVVGRVVNKVDMAPGKAISWLLVEVVSHQGDGLFSNVDFINRVNTQGGLPPAAGCDANHLGGEKRVAYTADYVFYAK</sequence>
<dbReference type="PANTHER" id="PTHR35567:SF1">
    <property type="entry name" value="CONSERVED FUNGAL PROTEIN (AFU_ORTHOLOGUE AFUA_1G14230)"/>
    <property type="match status" value="1"/>
</dbReference>
<gene>
    <name evidence="2" type="ORF">B0F88_106150</name>
</gene>
<name>A0A2S6H2U3_9GAMM</name>
<dbReference type="AlphaFoldDB" id="A0A2S6H2U3"/>
<keyword evidence="3" id="KW-1185">Reference proteome</keyword>
<comment type="caution">
    <text evidence="2">The sequence shown here is derived from an EMBL/GenBank/DDBJ whole genome shotgun (WGS) entry which is preliminary data.</text>
</comment>
<evidence type="ECO:0000313" key="2">
    <source>
        <dbReference type="EMBL" id="PPK71798.1"/>
    </source>
</evidence>
<organism evidence="2 3">
    <name type="scientific">Methylobacter tundripaludum</name>
    <dbReference type="NCBI Taxonomy" id="173365"/>
    <lineage>
        <taxon>Bacteria</taxon>
        <taxon>Pseudomonadati</taxon>
        <taxon>Pseudomonadota</taxon>
        <taxon>Gammaproteobacteria</taxon>
        <taxon>Methylococcales</taxon>
        <taxon>Methylococcaceae</taxon>
        <taxon>Methylobacter</taxon>
    </lineage>
</organism>
<dbReference type="Pfam" id="PF11937">
    <property type="entry name" value="DUF3455"/>
    <property type="match status" value="1"/>
</dbReference>
<feature type="signal peptide" evidence="1">
    <location>
        <begin position="1"/>
        <end position="22"/>
    </location>
</feature>
<dbReference type="OrthoDB" id="193535at2"/>
<dbReference type="PANTHER" id="PTHR35567">
    <property type="entry name" value="MALATE DEHYDROGENASE (AFU_ORTHOLOGUE AFUA_2G13800)"/>
    <property type="match status" value="1"/>
</dbReference>
<evidence type="ECO:0000256" key="1">
    <source>
        <dbReference type="SAM" id="SignalP"/>
    </source>
</evidence>